<accession>A0A915JKS4</accession>
<proteinExistence type="predicted"/>
<organism evidence="1 2">
    <name type="scientific">Romanomermis culicivorax</name>
    <name type="common">Nematode worm</name>
    <dbReference type="NCBI Taxonomy" id="13658"/>
    <lineage>
        <taxon>Eukaryota</taxon>
        <taxon>Metazoa</taxon>
        <taxon>Ecdysozoa</taxon>
        <taxon>Nematoda</taxon>
        <taxon>Enoplea</taxon>
        <taxon>Dorylaimia</taxon>
        <taxon>Mermithida</taxon>
        <taxon>Mermithoidea</taxon>
        <taxon>Mermithidae</taxon>
        <taxon>Romanomermis</taxon>
    </lineage>
</organism>
<protein>
    <submittedName>
        <fullName evidence="2">Uncharacterized protein</fullName>
    </submittedName>
</protein>
<dbReference type="WBParaSite" id="nRc.2.0.1.t26677-RA">
    <property type="protein sequence ID" value="nRc.2.0.1.t26677-RA"/>
    <property type="gene ID" value="nRc.2.0.1.g26677"/>
</dbReference>
<evidence type="ECO:0000313" key="1">
    <source>
        <dbReference type="Proteomes" id="UP000887565"/>
    </source>
</evidence>
<dbReference type="AlphaFoldDB" id="A0A915JKS4"/>
<keyword evidence="1" id="KW-1185">Reference proteome</keyword>
<reference evidence="2" key="1">
    <citation type="submission" date="2022-11" db="UniProtKB">
        <authorList>
            <consortium name="WormBaseParasite"/>
        </authorList>
    </citation>
    <scope>IDENTIFICATION</scope>
</reference>
<evidence type="ECO:0000313" key="2">
    <source>
        <dbReference type="WBParaSite" id="nRc.2.0.1.t26677-RA"/>
    </source>
</evidence>
<name>A0A915JKS4_ROMCU</name>
<dbReference type="Proteomes" id="UP000887565">
    <property type="component" value="Unplaced"/>
</dbReference>
<sequence length="103" mass="11624">QTRRDFETFNACLSGVARTTAGRRCSAAFDNITWDDGGKIVCRKLNQALDCGYPLITEARCHRDSPILIYSVYSLLAMRYRTGCVLNVPPNVQMPVLVFIFLF</sequence>